<dbReference type="AlphaFoldDB" id="A0AAD6ZJB4"/>
<dbReference type="EMBL" id="JARIHO010000043">
    <property type="protein sequence ID" value="KAJ7325745.1"/>
    <property type="molecule type" value="Genomic_DNA"/>
</dbReference>
<gene>
    <name evidence="2" type="ORF">DFH08DRAFT_1085011</name>
</gene>
<sequence length="286" mass="31214">MPRDILRSSTSPLHHYRAIGAPDDQDDPDITSPVTQLHRQKRAAHRPRRLLYTRSQFPTSCSSIIAPTTAQAACSASPGHMRRAPRRLLKLVPPSSLLRVACTPTPLVIAAAAFVAATRASTIPCGMPGAQEARAWGHPNTTNGLNGVFTTCGSRSPSQAPQHAAPRLACAHQEDDAHSSPPLHFRQYSMRLPVVLVADPRAKTAVFADSICRLRHTTRIRAYVHARHSPPFLPNLLHTRPKHRVRPSLDASGSAYPPLDALHLPCSLLFLAPLTRTRRPLLPQSA</sequence>
<comment type="caution">
    <text evidence="2">The sequence shown here is derived from an EMBL/GenBank/DDBJ whole genome shotgun (WGS) entry which is preliminary data.</text>
</comment>
<proteinExistence type="predicted"/>
<evidence type="ECO:0000256" key="1">
    <source>
        <dbReference type="SAM" id="MobiDB-lite"/>
    </source>
</evidence>
<accession>A0AAD6ZJB4</accession>
<name>A0AAD6ZJB4_9AGAR</name>
<evidence type="ECO:0000313" key="3">
    <source>
        <dbReference type="Proteomes" id="UP001218218"/>
    </source>
</evidence>
<protein>
    <submittedName>
        <fullName evidence="2">Uncharacterized protein</fullName>
    </submittedName>
</protein>
<evidence type="ECO:0000313" key="2">
    <source>
        <dbReference type="EMBL" id="KAJ7325745.1"/>
    </source>
</evidence>
<dbReference type="Proteomes" id="UP001218218">
    <property type="component" value="Unassembled WGS sequence"/>
</dbReference>
<organism evidence="2 3">
    <name type="scientific">Mycena albidolilacea</name>
    <dbReference type="NCBI Taxonomy" id="1033008"/>
    <lineage>
        <taxon>Eukaryota</taxon>
        <taxon>Fungi</taxon>
        <taxon>Dikarya</taxon>
        <taxon>Basidiomycota</taxon>
        <taxon>Agaricomycotina</taxon>
        <taxon>Agaricomycetes</taxon>
        <taxon>Agaricomycetidae</taxon>
        <taxon>Agaricales</taxon>
        <taxon>Marasmiineae</taxon>
        <taxon>Mycenaceae</taxon>
        <taxon>Mycena</taxon>
    </lineage>
</organism>
<reference evidence="2" key="1">
    <citation type="submission" date="2023-03" db="EMBL/GenBank/DDBJ databases">
        <title>Massive genome expansion in bonnet fungi (Mycena s.s.) driven by repeated elements and novel gene families across ecological guilds.</title>
        <authorList>
            <consortium name="Lawrence Berkeley National Laboratory"/>
            <person name="Harder C.B."/>
            <person name="Miyauchi S."/>
            <person name="Viragh M."/>
            <person name="Kuo A."/>
            <person name="Thoen E."/>
            <person name="Andreopoulos B."/>
            <person name="Lu D."/>
            <person name="Skrede I."/>
            <person name="Drula E."/>
            <person name="Henrissat B."/>
            <person name="Morin E."/>
            <person name="Kohler A."/>
            <person name="Barry K."/>
            <person name="LaButti K."/>
            <person name="Morin E."/>
            <person name="Salamov A."/>
            <person name="Lipzen A."/>
            <person name="Mereny Z."/>
            <person name="Hegedus B."/>
            <person name="Baldrian P."/>
            <person name="Stursova M."/>
            <person name="Weitz H."/>
            <person name="Taylor A."/>
            <person name="Grigoriev I.V."/>
            <person name="Nagy L.G."/>
            <person name="Martin F."/>
            <person name="Kauserud H."/>
        </authorList>
    </citation>
    <scope>NUCLEOTIDE SEQUENCE</scope>
    <source>
        <strain evidence="2">CBHHK002</strain>
    </source>
</reference>
<feature type="region of interest" description="Disordered" evidence="1">
    <location>
        <begin position="1"/>
        <end position="30"/>
    </location>
</feature>
<keyword evidence="3" id="KW-1185">Reference proteome</keyword>